<dbReference type="OrthoDB" id="114576at2157"/>
<dbReference type="InterPro" id="IPR007421">
    <property type="entry name" value="Schlafen_AlbA_2_dom"/>
</dbReference>
<protein>
    <submittedName>
        <fullName evidence="2">DNA binding domain-containing protein</fullName>
    </submittedName>
</protein>
<dbReference type="EMBL" id="CP077107">
    <property type="protein sequence ID" value="QXO94206.1"/>
    <property type="molecule type" value="Genomic_DNA"/>
</dbReference>
<dbReference type="AlphaFoldDB" id="A0A8F5VLG3"/>
<evidence type="ECO:0000259" key="1">
    <source>
        <dbReference type="Pfam" id="PF04326"/>
    </source>
</evidence>
<sequence>MLDSSYELLEKIKLGEDNSIEFKRIEFSGDRVKSPSRNDLADEIAALANTNEAILLLGIDDKTRDIIGVPLDRIDLVETYIRDICMDSIKPPVIIRAYRLFLPDHLGVQKIILKVEIPKSLFVHQSPGGYFMRLGSSKRQMPPEYLARLFQQRSQARIIWFDEQIAPETSFSDLDPRYTERFITKTEDSQLIQLEKRGLLKRDDSDILRATVAGILLCSLHPENHLPGAFIEAVHYKGLVQDSHYQIDARSITGPLDQQIDDAVSFVMKNQQVTARKTPDRVEKYQFSNRAVFEAIVNAVAHRDYSIYGSKIRLFLFDDRLEIFSPGSLPNTMSLETIELRQSTRNELVTSLLAECPVSYSERIGGRKHYMEKRGDGVPIIIRESMELSGKRPEYKLLDHSELFLTIFAADV</sequence>
<evidence type="ECO:0000313" key="3">
    <source>
        <dbReference type="Proteomes" id="UP000694228"/>
    </source>
</evidence>
<evidence type="ECO:0000313" key="2">
    <source>
        <dbReference type="EMBL" id="QXO94206.1"/>
    </source>
</evidence>
<dbReference type="Pfam" id="PF13749">
    <property type="entry name" value="HATPase_c_4"/>
    <property type="match status" value="1"/>
</dbReference>
<gene>
    <name evidence="2" type="ORF">KSK55_12820</name>
</gene>
<organism evidence="2 3">
    <name type="scientific">Methanospirillum hungatei</name>
    <dbReference type="NCBI Taxonomy" id="2203"/>
    <lineage>
        <taxon>Archaea</taxon>
        <taxon>Methanobacteriati</taxon>
        <taxon>Methanobacteriota</taxon>
        <taxon>Stenosarchaea group</taxon>
        <taxon>Methanomicrobia</taxon>
        <taxon>Methanomicrobiales</taxon>
        <taxon>Methanospirillaceae</taxon>
        <taxon>Methanospirillum</taxon>
    </lineage>
</organism>
<dbReference type="PANTHER" id="PTHR30595">
    <property type="entry name" value="GLPR-RELATED TRANSCRIPTIONAL REPRESSOR"/>
    <property type="match status" value="1"/>
</dbReference>
<feature type="domain" description="Schlafen AlbA-2" evidence="1">
    <location>
        <begin position="16"/>
        <end position="141"/>
    </location>
</feature>
<dbReference type="Proteomes" id="UP000694228">
    <property type="component" value="Chromosome"/>
</dbReference>
<reference evidence="2 3" key="1">
    <citation type="submission" date="2021-06" db="EMBL/GenBank/DDBJ databases">
        <title>Complete genome sequence of the secondary alcohol utilizing methanogen Methanospirillum hungatei strain GP1.</title>
        <authorList>
            <person name="Day L.A."/>
            <person name="Costa K.C."/>
        </authorList>
    </citation>
    <scope>NUCLEOTIDE SEQUENCE [LARGE SCALE GENOMIC DNA]</scope>
    <source>
        <strain evidence="2 3">GP1</strain>
    </source>
</reference>
<dbReference type="PANTHER" id="PTHR30595:SF6">
    <property type="entry name" value="SCHLAFEN ALBA-2 DOMAIN-CONTAINING PROTEIN"/>
    <property type="match status" value="1"/>
</dbReference>
<dbReference type="Pfam" id="PF04326">
    <property type="entry name" value="SLFN_AlbA_2"/>
    <property type="match status" value="1"/>
</dbReference>
<proteinExistence type="predicted"/>
<name>A0A8F5VLG3_METHU</name>
<accession>A0A8F5VLG3</accession>